<keyword evidence="9" id="KW-1185">Reference proteome</keyword>
<dbReference type="InterPro" id="IPR037185">
    <property type="entry name" value="EmrE-like"/>
</dbReference>
<feature type="transmembrane region" description="Helical" evidence="6">
    <location>
        <begin position="157"/>
        <end position="178"/>
    </location>
</feature>
<evidence type="ECO:0000256" key="3">
    <source>
        <dbReference type="ARBA" id="ARBA00022692"/>
    </source>
</evidence>
<evidence type="ECO:0000256" key="1">
    <source>
        <dbReference type="ARBA" id="ARBA00004141"/>
    </source>
</evidence>
<dbReference type="RefSeq" id="WP_013700372.1">
    <property type="nucleotide sequence ID" value="NC_015385.1"/>
</dbReference>
<dbReference type="HOGENOM" id="CLU_033863_4_1_12"/>
<feature type="transmembrane region" description="Helical" evidence="6">
    <location>
        <begin position="127"/>
        <end position="145"/>
    </location>
</feature>
<dbReference type="PANTHER" id="PTHR32322">
    <property type="entry name" value="INNER MEMBRANE TRANSPORTER"/>
    <property type="match status" value="1"/>
</dbReference>
<feature type="transmembrane region" description="Helical" evidence="6">
    <location>
        <begin position="7"/>
        <end position="24"/>
    </location>
</feature>
<keyword evidence="5 6" id="KW-0472">Membrane</keyword>
<protein>
    <recommendedName>
        <fullName evidence="7">EamA domain-containing protein</fullName>
    </recommendedName>
</protein>
<dbReference type="PANTHER" id="PTHR32322:SF2">
    <property type="entry name" value="EAMA DOMAIN-CONTAINING PROTEIN"/>
    <property type="match status" value="1"/>
</dbReference>
<gene>
    <name evidence="8" type="ordered locus">Tresu_0092</name>
</gene>
<dbReference type="InterPro" id="IPR050638">
    <property type="entry name" value="AA-Vitamin_Transporters"/>
</dbReference>
<comment type="similarity">
    <text evidence="2">Belongs to the EamA transporter family.</text>
</comment>
<keyword evidence="3 6" id="KW-0812">Transmembrane</keyword>
<comment type="subcellular location">
    <subcellularLocation>
        <location evidence="1">Membrane</location>
        <topology evidence="1">Multi-pass membrane protein</topology>
    </subcellularLocation>
</comment>
<feature type="transmembrane region" description="Helical" evidence="6">
    <location>
        <begin position="233"/>
        <end position="251"/>
    </location>
</feature>
<evidence type="ECO:0000313" key="8">
    <source>
        <dbReference type="EMBL" id="AEB13061.1"/>
    </source>
</evidence>
<evidence type="ECO:0000313" key="9">
    <source>
        <dbReference type="Proteomes" id="UP000006852"/>
    </source>
</evidence>
<evidence type="ECO:0000256" key="6">
    <source>
        <dbReference type="SAM" id="Phobius"/>
    </source>
</evidence>
<feature type="transmembrane region" description="Helical" evidence="6">
    <location>
        <begin position="68"/>
        <end position="86"/>
    </location>
</feature>
<dbReference type="EMBL" id="CP002631">
    <property type="protein sequence ID" value="AEB13061.1"/>
    <property type="molecule type" value="Genomic_DNA"/>
</dbReference>
<proteinExistence type="inferred from homology"/>
<dbReference type="SUPFAM" id="SSF103481">
    <property type="entry name" value="Multidrug resistance efflux transporter EmrE"/>
    <property type="match status" value="2"/>
</dbReference>
<feature type="domain" description="EamA" evidence="7">
    <location>
        <begin position="154"/>
        <end position="305"/>
    </location>
</feature>
<accession>F2NU97</accession>
<dbReference type="OrthoDB" id="9805239at2"/>
<organism evidence="8 9">
    <name type="scientific">Treponema succinifaciens (strain ATCC 33096 / DSM 2489 / 6091)</name>
    <dbReference type="NCBI Taxonomy" id="869209"/>
    <lineage>
        <taxon>Bacteria</taxon>
        <taxon>Pseudomonadati</taxon>
        <taxon>Spirochaetota</taxon>
        <taxon>Spirochaetia</taxon>
        <taxon>Spirochaetales</taxon>
        <taxon>Treponemataceae</taxon>
        <taxon>Treponema</taxon>
    </lineage>
</organism>
<dbReference type="PROSITE" id="PS51257">
    <property type="entry name" value="PROKAR_LIPOPROTEIN"/>
    <property type="match status" value="1"/>
</dbReference>
<reference evidence="9" key="2">
    <citation type="submission" date="2011-04" db="EMBL/GenBank/DDBJ databases">
        <title>The complete genome of chromosome of Treponema succinifaciens DSM 2489.</title>
        <authorList>
            <person name="Lucas S."/>
            <person name="Copeland A."/>
            <person name="Lapidus A."/>
            <person name="Bruce D."/>
            <person name="Goodwin L."/>
            <person name="Pitluck S."/>
            <person name="Peters L."/>
            <person name="Kyrpides N."/>
            <person name="Mavromatis K."/>
            <person name="Ivanova N."/>
            <person name="Ovchinnikova G."/>
            <person name="Teshima H."/>
            <person name="Detter J.C."/>
            <person name="Tapia R."/>
            <person name="Han C."/>
            <person name="Land M."/>
            <person name="Hauser L."/>
            <person name="Markowitz V."/>
            <person name="Cheng J.-F."/>
            <person name="Hugenholtz P."/>
            <person name="Woyke T."/>
            <person name="Wu D."/>
            <person name="Gronow S."/>
            <person name="Wellnitz S."/>
            <person name="Brambilla E."/>
            <person name="Klenk H.-P."/>
            <person name="Eisen J.A."/>
        </authorList>
    </citation>
    <scope>NUCLEOTIDE SEQUENCE [LARGE SCALE GENOMIC DNA]</scope>
    <source>
        <strain evidence="9">ATCC 33096 / DSM 2489 / 6091</strain>
    </source>
</reference>
<sequence length="308" mass="33553">MKKISAASAFGIFLACVSVFIWGITFVSTKSLLNDFSAFEILVVRFLAAYLGLWAMRPKRLVLKSKKENISFALAGLTGVTLYQFFENIAISFTTASNVSIIVSICPMFTAIVARIFLKEKCITKSFVAGFILAISGVALVSFNGNAEFHFSPKGDLLALLAGICWGFYSLFVSKINSMKYDIVCSTRRIFFFALIFMIPLALSGTGAEKTSSVFINTDAAFNIKRFSSLANWGNLLFLGIMASAGCFALWNKSCKILGTVKVSAGLYMIPVVTVIFAFIFLGEKLSLMGICGAAMTICGLFISSWKK</sequence>
<dbReference type="Proteomes" id="UP000006852">
    <property type="component" value="Chromosome"/>
</dbReference>
<feature type="transmembrane region" description="Helical" evidence="6">
    <location>
        <begin position="288"/>
        <end position="306"/>
    </location>
</feature>
<feature type="transmembrane region" description="Helical" evidence="6">
    <location>
        <begin position="36"/>
        <end position="56"/>
    </location>
</feature>
<evidence type="ECO:0000256" key="4">
    <source>
        <dbReference type="ARBA" id="ARBA00022989"/>
    </source>
</evidence>
<reference evidence="8 9" key="1">
    <citation type="journal article" date="2011" name="Stand. Genomic Sci.">
        <title>Complete genome sequence of Treponema succinifaciens type strain (6091).</title>
        <authorList>
            <person name="Han C."/>
            <person name="Gronow S."/>
            <person name="Teshima H."/>
            <person name="Lapidus A."/>
            <person name="Nolan M."/>
            <person name="Lucas S."/>
            <person name="Hammon N."/>
            <person name="Deshpande S."/>
            <person name="Cheng J.F."/>
            <person name="Zeytun A."/>
            <person name="Tapia R."/>
            <person name="Goodwin L."/>
            <person name="Pitluck S."/>
            <person name="Liolios K."/>
            <person name="Pagani I."/>
            <person name="Ivanova N."/>
            <person name="Mavromatis K."/>
            <person name="Mikhailova N."/>
            <person name="Huntemann M."/>
            <person name="Pati A."/>
            <person name="Chen A."/>
            <person name="Palaniappan K."/>
            <person name="Land M."/>
            <person name="Hauser L."/>
            <person name="Brambilla E.M."/>
            <person name="Rohde M."/>
            <person name="Goker M."/>
            <person name="Woyke T."/>
            <person name="Bristow J."/>
            <person name="Eisen J.A."/>
            <person name="Markowitz V."/>
            <person name="Hugenholtz P."/>
            <person name="Kyrpides N.C."/>
            <person name="Klenk H.P."/>
            <person name="Detter J.C."/>
        </authorList>
    </citation>
    <scope>NUCLEOTIDE SEQUENCE [LARGE SCALE GENOMIC DNA]</scope>
    <source>
        <strain evidence="9">ATCC 33096 / DSM 2489 / 6091</strain>
    </source>
</reference>
<dbReference type="Pfam" id="PF00892">
    <property type="entry name" value="EamA"/>
    <property type="match status" value="2"/>
</dbReference>
<feature type="transmembrane region" description="Helical" evidence="6">
    <location>
        <begin position="263"/>
        <end position="282"/>
    </location>
</feature>
<feature type="domain" description="EamA" evidence="7">
    <location>
        <begin position="10"/>
        <end position="142"/>
    </location>
</feature>
<dbReference type="GeneID" id="302997341"/>
<dbReference type="eggNOG" id="COG0697">
    <property type="taxonomic scope" value="Bacteria"/>
</dbReference>
<dbReference type="AlphaFoldDB" id="F2NU97"/>
<dbReference type="InterPro" id="IPR000620">
    <property type="entry name" value="EamA_dom"/>
</dbReference>
<dbReference type="GO" id="GO:0016020">
    <property type="term" value="C:membrane"/>
    <property type="evidence" value="ECO:0007669"/>
    <property type="project" value="UniProtKB-SubCell"/>
</dbReference>
<feature type="transmembrane region" description="Helical" evidence="6">
    <location>
        <begin position="190"/>
        <end position="208"/>
    </location>
</feature>
<dbReference type="KEGG" id="tsu:Tresu_0092"/>
<keyword evidence="4 6" id="KW-1133">Transmembrane helix</keyword>
<evidence type="ECO:0000259" key="7">
    <source>
        <dbReference type="Pfam" id="PF00892"/>
    </source>
</evidence>
<evidence type="ECO:0000256" key="2">
    <source>
        <dbReference type="ARBA" id="ARBA00007362"/>
    </source>
</evidence>
<name>F2NU97_TRES6</name>
<feature type="transmembrane region" description="Helical" evidence="6">
    <location>
        <begin position="98"/>
        <end position="118"/>
    </location>
</feature>
<evidence type="ECO:0000256" key="5">
    <source>
        <dbReference type="ARBA" id="ARBA00023136"/>
    </source>
</evidence>